<comment type="caution">
    <text evidence="1">The sequence shown here is derived from an EMBL/GenBank/DDBJ whole genome shotgun (WGS) entry which is preliminary data.</text>
</comment>
<evidence type="ECO:0000313" key="1">
    <source>
        <dbReference type="EMBL" id="KAI3780825.1"/>
    </source>
</evidence>
<protein>
    <submittedName>
        <fullName evidence="1">Uncharacterized protein</fullName>
    </submittedName>
</protein>
<name>A0ACB9GBM3_CICIN</name>
<organism evidence="1 2">
    <name type="scientific">Cichorium intybus</name>
    <name type="common">Chicory</name>
    <dbReference type="NCBI Taxonomy" id="13427"/>
    <lineage>
        <taxon>Eukaryota</taxon>
        <taxon>Viridiplantae</taxon>
        <taxon>Streptophyta</taxon>
        <taxon>Embryophyta</taxon>
        <taxon>Tracheophyta</taxon>
        <taxon>Spermatophyta</taxon>
        <taxon>Magnoliopsida</taxon>
        <taxon>eudicotyledons</taxon>
        <taxon>Gunneridae</taxon>
        <taxon>Pentapetalae</taxon>
        <taxon>asterids</taxon>
        <taxon>campanulids</taxon>
        <taxon>Asterales</taxon>
        <taxon>Asteraceae</taxon>
        <taxon>Cichorioideae</taxon>
        <taxon>Cichorieae</taxon>
        <taxon>Cichoriinae</taxon>
        <taxon>Cichorium</taxon>
    </lineage>
</organism>
<dbReference type="Proteomes" id="UP001055811">
    <property type="component" value="Linkage Group LG02"/>
</dbReference>
<keyword evidence="2" id="KW-1185">Reference proteome</keyword>
<dbReference type="EMBL" id="CM042010">
    <property type="protein sequence ID" value="KAI3780825.1"/>
    <property type="molecule type" value="Genomic_DNA"/>
</dbReference>
<sequence>MGSQSFNSICLSTIFKSREELMEWAKNTARSIGYVIITKRTKAYVNGFVYKVILMCDRGGEYKSKDTSRSSGSKKNNCKFELEGKYSKQYDQWTLRVICDEHNHPPAEYLEGHPFARRLSDEEARLVEDLTRKNVAPRDILAILKERNENNVSTIKTIYNAQYKIRMAEQAGRTPMQVLMSLLHANNYVYEFTTGDSNELENLFFVHPKSWDIWRAFPHVLIIDATYKTNKYNKPFVQIVGVTSTQKTFSIGFVFMHREKEANYAWALNCLKSILDDCMQPRVIITDRELALINACGQVFPNATRLLCRWHIEQNILKNCRPSIRSQHDWDSFKSKWKLLVNSPTCVAYMENYKGLHSVLAKYPGVLKYIERTWLSKYREMFVSAWVDQSLNFGNHTTNRVESQHARLKKHLDFAKKTRGRPSMKKQQKKNVEFTNEAPRRYSCSTASERPWLDLNREPERHSYSIDLNDVPSIADYMVFKIQTRRLLKLESYYTFAYKLNHQIHYHFANLSKYNHHLSITYINETKN</sequence>
<proteinExistence type="predicted"/>
<reference evidence="2" key="1">
    <citation type="journal article" date="2022" name="Mol. Ecol. Resour.">
        <title>The genomes of chicory, endive, great burdock and yacon provide insights into Asteraceae palaeo-polyploidization history and plant inulin production.</title>
        <authorList>
            <person name="Fan W."/>
            <person name="Wang S."/>
            <person name="Wang H."/>
            <person name="Wang A."/>
            <person name="Jiang F."/>
            <person name="Liu H."/>
            <person name="Zhao H."/>
            <person name="Xu D."/>
            <person name="Zhang Y."/>
        </authorList>
    </citation>
    <scope>NUCLEOTIDE SEQUENCE [LARGE SCALE GENOMIC DNA]</scope>
    <source>
        <strain evidence="2">cv. Punajuju</strain>
    </source>
</reference>
<gene>
    <name evidence="1" type="ORF">L2E82_10817</name>
</gene>
<accession>A0ACB9GBM3</accession>
<reference evidence="1 2" key="2">
    <citation type="journal article" date="2022" name="Mol. Ecol. Resour.">
        <title>The genomes of chicory, endive, great burdock and yacon provide insights into Asteraceae paleo-polyploidization history and plant inulin production.</title>
        <authorList>
            <person name="Fan W."/>
            <person name="Wang S."/>
            <person name="Wang H."/>
            <person name="Wang A."/>
            <person name="Jiang F."/>
            <person name="Liu H."/>
            <person name="Zhao H."/>
            <person name="Xu D."/>
            <person name="Zhang Y."/>
        </authorList>
    </citation>
    <scope>NUCLEOTIDE SEQUENCE [LARGE SCALE GENOMIC DNA]</scope>
    <source>
        <strain evidence="2">cv. Punajuju</strain>
        <tissue evidence="1">Leaves</tissue>
    </source>
</reference>
<evidence type="ECO:0000313" key="2">
    <source>
        <dbReference type="Proteomes" id="UP001055811"/>
    </source>
</evidence>